<dbReference type="EMBL" id="AE017356">
    <property type="protein sequence ID" value="ALO69798.1"/>
    <property type="molecule type" value="Genomic_DNA"/>
</dbReference>
<feature type="compositionally biased region" description="Basic and acidic residues" evidence="1">
    <location>
        <begin position="1"/>
        <end position="11"/>
    </location>
</feature>
<protein>
    <submittedName>
        <fullName evidence="2">Uncharacterized protein</fullName>
    </submittedName>
</protein>
<feature type="region of interest" description="Disordered" evidence="1">
    <location>
        <begin position="79"/>
        <end position="164"/>
    </location>
</feature>
<dbReference type="OrthoDB" id="2576337at2759"/>
<feature type="compositionally biased region" description="Polar residues" evidence="1">
    <location>
        <begin position="94"/>
        <end position="112"/>
    </location>
</feature>
<reference evidence="2 3" key="1">
    <citation type="journal article" date="2005" name="Science">
        <title>The genome of the basidiomycetous yeast and human pathogen Cryptococcus neoformans.</title>
        <authorList>
            <person name="Loftus B.J."/>
            <person name="Fung E."/>
            <person name="Roncaglia P."/>
            <person name="Rowley D."/>
            <person name="Amedeo P."/>
            <person name="Bruno D."/>
            <person name="Vamathevan J."/>
            <person name="Miranda M."/>
            <person name="Anderson I.J."/>
            <person name="Fraser J.A."/>
            <person name="Allen J.E."/>
            <person name="Bosdet I.E."/>
            <person name="Brent M.R."/>
            <person name="Chiu R."/>
            <person name="Doering T.L."/>
            <person name="Donlin M.J."/>
            <person name="D'Souza C.A."/>
            <person name="Fox D.S."/>
            <person name="Grinberg V."/>
            <person name="Fu J."/>
            <person name="Fukushima M."/>
            <person name="Haas B.J."/>
            <person name="Huang J.C."/>
            <person name="Janbon G."/>
            <person name="Jones S.J."/>
            <person name="Koo H.L."/>
            <person name="Krzywinski M.I."/>
            <person name="Kwon-Chung J.K."/>
            <person name="Lengeler K.B."/>
            <person name="Maiti R."/>
            <person name="Marra M.A."/>
            <person name="Marra R.E."/>
            <person name="Mathewson C.A."/>
            <person name="Mitchell T.G."/>
            <person name="Pertea M."/>
            <person name="Riggs F.R."/>
            <person name="Salzberg S.L."/>
            <person name="Schein J.E."/>
            <person name="Shvartsbeyn A."/>
            <person name="Shin H."/>
            <person name="Shumway M."/>
            <person name="Specht C.A."/>
            <person name="Suh B.B."/>
            <person name="Tenney A."/>
            <person name="Utterback T.R."/>
            <person name="Wickes B.L."/>
            <person name="Wortman J.R."/>
            <person name="Wye N.H."/>
            <person name="Kronstad J.W."/>
            <person name="Lodge J.K."/>
            <person name="Heitman J."/>
            <person name="Davis R.W."/>
            <person name="Fraser C.M."/>
            <person name="Hyman R.W."/>
        </authorList>
    </citation>
    <scope>NUCLEOTIDE SEQUENCE [LARGE SCALE GENOMIC DNA]</scope>
    <source>
        <strain evidence="3">JEC21 / ATCC MYA-565</strain>
    </source>
</reference>
<organism evidence="2 3">
    <name type="scientific">Cryptococcus deneoformans (strain JEC21 / ATCC MYA-565)</name>
    <name type="common">Cryptococcus neoformans var. neoformans serotype D</name>
    <dbReference type="NCBI Taxonomy" id="214684"/>
    <lineage>
        <taxon>Eukaryota</taxon>
        <taxon>Fungi</taxon>
        <taxon>Dikarya</taxon>
        <taxon>Basidiomycota</taxon>
        <taxon>Agaricomycotina</taxon>
        <taxon>Tremellomycetes</taxon>
        <taxon>Tremellales</taxon>
        <taxon>Cryptococcaceae</taxon>
        <taxon>Cryptococcus</taxon>
        <taxon>Cryptococcus neoformans species complex</taxon>
    </lineage>
</organism>
<dbReference type="RefSeq" id="XP_024514689.1">
    <property type="nucleotide sequence ID" value="XM_024658874.1"/>
</dbReference>
<evidence type="ECO:0000313" key="2">
    <source>
        <dbReference type="EMBL" id="ALO69798.1"/>
    </source>
</evidence>
<proteinExistence type="predicted"/>
<evidence type="ECO:0000256" key="1">
    <source>
        <dbReference type="SAM" id="MobiDB-lite"/>
    </source>
</evidence>
<dbReference type="PaxDb" id="214684-A0A0S2M671"/>
<sequence>MSNLHRYDKESSSSGQLYEGDPFLEGIMNMALGDLETTPQSTSIPQHQISGVQPFWSQASTAAVPPRHLTETYRCTAPSIQQDQQQPYDHQKDTGSWTTSSQPLAFANSTHPSGPYHLRNHSRIPSLTLSDGVSRGTHTQWQGSSTTPTFGSVHPPSLGPPGPNWSYDCSSLGLPPFSTSFEDMTASISRGISIHHGEEASTASMSKLSPLASPFIPFGQDKVEEEKDDVSSGNGGRRCHTKCDAIISHLHSPTHRPNPKPFIYRTSILPLSRHVLRAQTKETEMVH</sequence>
<feature type="compositionally biased region" description="Polar residues" evidence="1">
    <location>
        <begin position="123"/>
        <end position="150"/>
    </location>
</feature>
<evidence type="ECO:0000313" key="3">
    <source>
        <dbReference type="Proteomes" id="UP000002149"/>
    </source>
</evidence>
<dbReference type="GeneID" id="36393158"/>
<dbReference type="KEGG" id="cne:CNN00395"/>
<gene>
    <name evidence="2" type="ordered locus">CNN00395</name>
</gene>
<dbReference type="InParanoid" id="A0A0S2M671"/>
<dbReference type="Proteomes" id="UP000002149">
    <property type="component" value="Chromosome 14"/>
</dbReference>
<dbReference type="VEuPathDB" id="FungiDB:CNN00395"/>
<dbReference type="AlphaFoldDB" id="A0A0S2M671"/>
<name>A0A0S2M671_CRYD1</name>
<feature type="region of interest" description="Disordered" evidence="1">
    <location>
        <begin position="1"/>
        <end position="20"/>
    </location>
</feature>
<keyword evidence="3" id="KW-1185">Reference proteome</keyword>
<accession>A0A0S2M671</accession>